<evidence type="ECO:0000256" key="2">
    <source>
        <dbReference type="SAM" id="MobiDB-lite"/>
    </source>
</evidence>
<feature type="coiled-coil region" evidence="1">
    <location>
        <begin position="660"/>
        <end position="703"/>
    </location>
</feature>
<accession>A0A8R1V4P0</accession>
<feature type="compositionally biased region" description="Low complexity" evidence="2">
    <location>
        <begin position="45"/>
        <end position="58"/>
    </location>
</feature>
<keyword evidence="4" id="KW-1185">Reference proteome</keyword>
<dbReference type="EnsemblMetazoa" id="PPA46891.1">
    <property type="protein sequence ID" value="PPA46891.1"/>
    <property type="gene ID" value="WBGene00304670"/>
</dbReference>
<feature type="compositionally biased region" description="Pro residues" evidence="2">
    <location>
        <begin position="14"/>
        <end position="26"/>
    </location>
</feature>
<gene>
    <name evidence="3" type="primary">WBGene00304670</name>
</gene>
<protein>
    <submittedName>
        <fullName evidence="3">Uncharacterized protein</fullName>
    </submittedName>
</protein>
<proteinExistence type="predicted"/>
<evidence type="ECO:0000256" key="1">
    <source>
        <dbReference type="SAM" id="Coils"/>
    </source>
</evidence>
<sequence>MDWLTGVTTTRKSPSPPPLPPPPPPARSQKKRVVVVENDEDYNLPSTSKPSFSSPFPFTTPHLPQGIRQALPRRPYLNLGPSPARPPTKEQETIKDGPVSIPYYEMNVPDYGIYTVATPSVFGGLHYDSYGIDARLISQYNVSSFLRKPELGGVEGRIRPLIGVRKDNGTLAHLPGLQSFSKFEFPSNGDDEERRKRNLIAASKRKEGDKTVEIWTVNERSRRKKIERLSMKVKKDGGLRKVKIEDEISMDGIIVELRRVEWSEKAVWIRKKGGGISIVSKGDEENELIEMKIEERNVRDWNESIWMNGEMAILMNDGLLKHGTIDRMMDIQTSNIPFEVVCHTDHPRILVVGGGQQCFFLDLREKMKRRVFPHFSVPLLTSGGDHYLFPRHEEESIPRVRYIETMRDTPRNTVVVTDIGLYVIDERCNERPLLSTNHSMNGGGDGIWYNGRKKEDGGRIHTLTMVDHRREEWMEWKVYESGGGGLSSVSPWKKIKEMEGIKTRGICYVETREGRGMRLRQIDDGSIHYEVIGDEGWKEEDKDDNVDKIEGNGWEDDIREEWKGEEREGRIMDVRIREDINDGQIKKRLDELREMDEEGDEERNDDVDILVDEWKEEINEKWMIGKGLKVVYEYHMEEKKKGKEGEEEEDEYEEWSIPANERLEEELERVKRRKEELLKKREEEKIRKQLEREQREFEEMERETTGIVPPIIAEDALPILNETVMNLSIEQKEERQKPVQDEISKGIDWLNF</sequence>
<reference evidence="3" key="2">
    <citation type="submission" date="2022-06" db="UniProtKB">
        <authorList>
            <consortium name="EnsemblMetazoa"/>
        </authorList>
    </citation>
    <scope>IDENTIFICATION</scope>
    <source>
        <strain evidence="3">PS312</strain>
    </source>
</reference>
<name>A0A8R1V4P0_PRIPA</name>
<organism evidence="3 4">
    <name type="scientific">Pristionchus pacificus</name>
    <name type="common">Parasitic nematode worm</name>
    <dbReference type="NCBI Taxonomy" id="54126"/>
    <lineage>
        <taxon>Eukaryota</taxon>
        <taxon>Metazoa</taxon>
        <taxon>Ecdysozoa</taxon>
        <taxon>Nematoda</taxon>
        <taxon>Chromadorea</taxon>
        <taxon>Rhabditida</taxon>
        <taxon>Rhabditina</taxon>
        <taxon>Diplogasteromorpha</taxon>
        <taxon>Diplogasteroidea</taxon>
        <taxon>Neodiplogasteridae</taxon>
        <taxon>Pristionchus</taxon>
    </lineage>
</organism>
<dbReference type="Proteomes" id="UP000005239">
    <property type="component" value="Unassembled WGS sequence"/>
</dbReference>
<feature type="region of interest" description="Disordered" evidence="2">
    <location>
        <begin position="1"/>
        <end position="33"/>
    </location>
</feature>
<feature type="region of interest" description="Disordered" evidence="2">
    <location>
        <begin position="39"/>
        <end position="58"/>
    </location>
</feature>
<feature type="compositionally biased region" description="Polar residues" evidence="2">
    <location>
        <begin position="1"/>
        <end position="12"/>
    </location>
</feature>
<reference evidence="4" key="1">
    <citation type="journal article" date="2008" name="Nat. Genet.">
        <title>The Pristionchus pacificus genome provides a unique perspective on nematode lifestyle and parasitism.</title>
        <authorList>
            <person name="Dieterich C."/>
            <person name="Clifton S.W."/>
            <person name="Schuster L.N."/>
            <person name="Chinwalla A."/>
            <person name="Delehaunty K."/>
            <person name="Dinkelacker I."/>
            <person name="Fulton L."/>
            <person name="Fulton R."/>
            <person name="Godfrey J."/>
            <person name="Minx P."/>
            <person name="Mitreva M."/>
            <person name="Roeseler W."/>
            <person name="Tian H."/>
            <person name="Witte H."/>
            <person name="Yang S.P."/>
            <person name="Wilson R.K."/>
            <person name="Sommer R.J."/>
        </authorList>
    </citation>
    <scope>NUCLEOTIDE SEQUENCE [LARGE SCALE GENOMIC DNA]</scope>
    <source>
        <strain evidence="4">PS312</strain>
    </source>
</reference>
<dbReference type="AlphaFoldDB" id="A0A8R1V4P0"/>
<evidence type="ECO:0000313" key="3">
    <source>
        <dbReference type="EnsemblMetazoa" id="PPA46891.1"/>
    </source>
</evidence>
<keyword evidence="1" id="KW-0175">Coiled coil</keyword>
<evidence type="ECO:0000313" key="4">
    <source>
        <dbReference type="Proteomes" id="UP000005239"/>
    </source>
</evidence>